<reference evidence="2 3" key="1">
    <citation type="submission" date="2018-11" db="EMBL/GenBank/DDBJ databases">
        <title>Complete genome sequence of Nocardioides baekrokdamisoli strain KCTC 39748.</title>
        <authorList>
            <person name="Kang S.W."/>
            <person name="Lee K.C."/>
            <person name="Kim K.K."/>
            <person name="Kim J.S."/>
            <person name="Kim D.S."/>
            <person name="Ko S.H."/>
            <person name="Yang S.H."/>
            <person name="Shin Y.K."/>
            <person name="Lee J.S."/>
        </authorList>
    </citation>
    <scope>NUCLEOTIDE SEQUENCE [LARGE SCALE GENOMIC DNA]</scope>
    <source>
        <strain evidence="2 3">KCTC 39748</strain>
    </source>
</reference>
<dbReference type="Proteomes" id="UP000271573">
    <property type="component" value="Chromosome"/>
</dbReference>
<gene>
    <name evidence="2" type="ORF">Back2_02210</name>
</gene>
<keyword evidence="3" id="KW-1185">Reference proteome</keyword>
<evidence type="ECO:0000313" key="2">
    <source>
        <dbReference type="EMBL" id="BBH15934.1"/>
    </source>
</evidence>
<evidence type="ECO:0000256" key="1">
    <source>
        <dbReference type="SAM" id="MobiDB-lite"/>
    </source>
</evidence>
<feature type="region of interest" description="Disordered" evidence="1">
    <location>
        <begin position="1"/>
        <end position="22"/>
    </location>
</feature>
<dbReference type="EMBL" id="AP019307">
    <property type="protein sequence ID" value="BBH15934.1"/>
    <property type="molecule type" value="Genomic_DNA"/>
</dbReference>
<sequence>MVRPAEGTRLPLTLTPGNSTMPSPARRLLPRAATTALLLVAMTCALVLGSSTGSNAALSVRPDVTTVHVRAGGHVAIGVRVNYTGAQRPSLRVVDPPRGITSRIYATAEPYGSFDAVDFIAALATPLGTYHVTVAAYAGRTVVRFPVTVVVSEPGTFTLRLAPPLRTALVGGAVNYSIRLEGLRPAPGPNVSLIVHGFPLHSRVTLTAPTVNSRTFVTVHATFPAGVKPGTYRIMAQGRAGTELESSFAYLVLRAKPPTRPGQVGPPFTISGQPVDALSPGSTSPINLAITNTANSTLSVDSLTVSMTGTNQAGCATSNFTLAQYHGLIPLQIPANSTLTLQQLGIPTSAWPTISMLDLPVNQDACKSTTVLLAYAGTGSGL</sequence>
<dbReference type="AlphaFoldDB" id="A0A3G9IXN0"/>
<name>A0A3G9IXN0_9ACTN</name>
<organism evidence="2 3">
    <name type="scientific">Nocardioides baekrokdamisoli</name>
    <dbReference type="NCBI Taxonomy" id="1804624"/>
    <lineage>
        <taxon>Bacteria</taxon>
        <taxon>Bacillati</taxon>
        <taxon>Actinomycetota</taxon>
        <taxon>Actinomycetes</taxon>
        <taxon>Propionibacteriales</taxon>
        <taxon>Nocardioidaceae</taxon>
        <taxon>Nocardioides</taxon>
    </lineage>
</organism>
<dbReference type="KEGG" id="nbe:Back2_02210"/>
<protein>
    <submittedName>
        <fullName evidence="2">Uncharacterized protein</fullName>
    </submittedName>
</protein>
<proteinExistence type="predicted"/>
<evidence type="ECO:0000313" key="3">
    <source>
        <dbReference type="Proteomes" id="UP000271573"/>
    </source>
</evidence>
<accession>A0A3G9IXN0</accession>